<keyword evidence="1" id="KW-0175">Coiled coil</keyword>
<proteinExistence type="predicted"/>
<reference evidence="2" key="1">
    <citation type="journal article" date="2014" name="Genome Announc.">
        <title>Draft Genome Sequences of Three Alkaliphilic Bacillus Strains, Bacillus wakoensis JCM 9140T, Bacillus akibai JCM 9157T, and Bacillus hemicellulosilyticus JCM 9152T.</title>
        <authorList>
            <person name="Yuki M."/>
            <person name="Oshima K."/>
            <person name="Suda W."/>
            <person name="Oshida Y."/>
            <person name="Kitamura K."/>
            <person name="Iida T."/>
            <person name="Hattori M."/>
            <person name="Ohkuma M."/>
        </authorList>
    </citation>
    <scope>NUCLEOTIDE SEQUENCE [LARGE SCALE GENOMIC DNA]</scope>
    <source>
        <strain evidence="2">JCM 9140</strain>
    </source>
</reference>
<sequence>MGFLGSFVSGISSAVSKVVGGISSVISKPLPPIIGGGGGGLGKLIKKVVDFFLGTKYDSDTASTDETKNINRDLSQYAKTFHSEANRVEEELLEKANDYFDKVILQLEEMQEDDAFLKELPIKKVKKEIRELRKELRGQMKNRVSRAYSLDNHELLGILKVDSDNERVSEMEKYAKRVMKIAVDEFLERIDELSEDQLNLVEDLILSKIDQISIVMQSEQDLLEELRNALQKNEDEVDQLKAKISSTIDLCDTSIQELKTV</sequence>
<protein>
    <submittedName>
        <fullName evidence="2">Uncharacterized protein</fullName>
    </submittedName>
</protein>
<keyword evidence="3" id="KW-1185">Reference proteome</keyword>
<dbReference type="RefSeq" id="WP_034749489.1">
    <property type="nucleotide sequence ID" value="NZ_BAUT01000064.1"/>
</dbReference>
<dbReference type="AlphaFoldDB" id="W4Q6Y9"/>
<name>W4Q6Y9_9BACI</name>
<dbReference type="EMBL" id="BAUT01000064">
    <property type="protein sequence ID" value="GAE27772.1"/>
    <property type="molecule type" value="Genomic_DNA"/>
</dbReference>
<evidence type="ECO:0000256" key="1">
    <source>
        <dbReference type="SAM" id="Coils"/>
    </source>
</evidence>
<evidence type="ECO:0000313" key="2">
    <source>
        <dbReference type="EMBL" id="GAE27772.1"/>
    </source>
</evidence>
<gene>
    <name evidence="2" type="ORF">JCM9140_3931</name>
</gene>
<dbReference type="STRING" id="1236970.JCM9140_3931"/>
<dbReference type="Proteomes" id="UP000018890">
    <property type="component" value="Unassembled WGS sequence"/>
</dbReference>
<evidence type="ECO:0000313" key="3">
    <source>
        <dbReference type="Proteomes" id="UP000018890"/>
    </source>
</evidence>
<organism evidence="2 3">
    <name type="scientific">Halalkalibacter wakoensis JCM 9140</name>
    <dbReference type="NCBI Taxonomy" id="1236970"/>
    <lineage>
        <taxon>Bacteria</taxon>
        <taxon>Bacillati</taxon>
        <taxon>Bacillota</taxon>
        <taxon>Bacilli</taxon>
        <taxon>Bacillales</taxon>
        <taxon>Bacillaceae</taxon>
        <taxon>Halalkalibacter</taxon>
    </lineage>
</organism>
<accession>W4Q6Y9</accession>
<comment type="caution">
    <text evidence="2">The sequence shown here is derived from an EMBL/GenBank/DDBJ whole genome shotgun (WGS) entry which is preliminary data.</text>
</comment>
<feature type="coiled-coil region" evidence="1">
    <location>
        <begin position="93"/>
        <end position="142"/>
    </location>
</feature>
<feature type="coiled-coil region" evidence="1">
    <location>
        <begin position="209"/>
        <end position="250"/>
    </location>
</feature>